<feature type="domain" description="Cytochrome b/b6 C-terminal region profile" evidence="19">
    <location>
        <begin position="226"/>
        <end position="399"/>
    </location>
</feature>
<dbReference type="InterPro" id="IPR036150">
    <property type="entry name" value="Cyt_b/b6_C_sf"/>
</dbReference>
<evidence type="ECO:0000256" key="1">
    <source>
        <dbReference type="ARBA" id="ARBA00002444"/>
    </source>
</evidence>
<feature type="transmembrane region" description="Helical" evidence="17">
    <location>
        <begin position="184"/>
        <end position="206"/>
    </location>
</feature>
<comment type="similarity">
    <text evidence="16">Belongs to the cytochrome b family.</text>
</comment>
<feature type="binding site" description="axial binding residue" evidence="15">
    <location>
        <position position="101"/>
    </location>
    <ligand>
        <name>heme b</name>
        <dbReference type="ChEBI" id="CHEBI:60344"/>
        <label>b566</label>
    </ligand>
    <ligandPart>
        <name>Fe</name>
        <dbReference type="ChEBI" id="CHEBI:18248"/>
    </ligandPart>
</feature>
<proteinExistence type="inferred from homology"/>
<dbReference type="GO" id="GO:0016491">
    <property type="term" value="F:oxidoreductase activity"/>
    <property type="evidence" value="ECO:0007669"/>
    <property type="project" value="InterPro"/>
</dbReference>
<keyword evidence="8 16" id="KW-0812">Transmembrane</keyword>
<evidence type="ECO:0000256" key="15">
    <source>
        <dbReference type="PIRSR" id="PIRSR038885-2"/>
    </source>
</evidence>
<feature type="transmembrane region" description="Helical" evidence="17">
    <location>
        <begin position="369"/>
        <end position="388"/>
    </location>
</feature>
<dbReference type="InterPro" id="IPR005797">
    <property type="entry name" value="Cyt_b/b6_N"/>
</dbReference>
<feature type="domain" description="Cytochrome b/b6 N-terminal region profile" evidence="18">
    <location>
        <begin position="4"/>
        <end position="216"/>
    </location>
</feature>
<dbReference type="SUPFAM" id="SSF81648">
    <property type="entry name" value="a domain/subunit of cytochrome bc1 complex (Ubiquinol-cytochrome c reductase)"/>
    <property type="match status" value="1"/>
</dbReference>
<reference evidence="20 21" key="1">
    <citation type="submission" date="2018-10" db="EMBL/GenBank/DDBJ databases">
        <title>Transmission dynamics of multidrug resistant bacteria on intensive care unit surfaces.</title>
        <authorList>
            <person name="D'Souza A.W."/>
            <person name="Potter R.F."/>
            <person name="Wallace M."/>
            <person name="Shupe A."/>
            <person name="Patel S."/>
            <person name="Sun S."/>
            <person name="Gul D."/>
            <person name="Kwon J.H."/>
            <person name="Andleeb S."/>
            <person name="Burnham C.-A.D."/>
            <person name="Dantas G."/>
        </authorList>
    </citation>
    <scope>NUCLEOTIDE SEQUENCE [LARGE SCALE GENOMIC DNA]</scope>
    <source>
        <strain evidence="20 21">PX_177</strain>
    </source>
</reference>
<evidence type="ECO:0000256" key="13">
    <source>
        <dbReference type="ARBA" id="ARBA00023136"/>
    </source>
</evidence>
<comment type="subunit">
    <text evidence="3 16">The main subunits of complex b-c1 are: cytochrome b, cytochrome c1 and the Rieske protein.</text>
</comment>
<dbReference type="PANTHER" id="PTHR19271:SF16">
    <property type="entry name" value="CYTOCHROME B"/>
    <property type="match status" value="1"/>
</dbReference>
<keyword evidence="5 16" id="KW-0813">Transport</keyword>
<dbReference type="GO" id="GO:0008121">
    <property type="term" value="F:quinol-cytochrome-c reductase activity"/>
    <property type="evidence" value="ECO:0007669"/>
    <property type="project" value="InterPro"/>
</dbReference>
<comment type="subcellular location">
    <subcellularLocation>
        <location evidence="2">Membrane</location>
        <topology evidence="2">Multi-pass membrane protein</topology>
    </subcellularLocation>
</comment>
<evidence type="ECO:0000256" key="10">
    <source>
        <dbReference type="ARBA" id="ARBA00022982"/>
    </source>
</evidence>
<dbReference type="PIRSF" id="PIRSF038885">
    <property type="entry name" value="COB"/>
    <property type="match status" value="1"/>
</dbReference>
<dbReference type="FunFam" id="1.20.810.10:FF:000004">
    <property type="entry name" value="Cytochrome b"/>
    <property type="match status" value="1"/>
</dbReference>
<dbReference type="GO" id="GO:0022904">
    <property type="term" value="P:respiratory electron transport chain"/>
    <property type="evidence" value="ECO:0007669"/>
    <property type="project" value="InterPro"/>
</dbReference>
<evidence type="ECO:0000313" key="20">
    <source>
        <dbReference type="EMBL" id="RRV11660.1"/>
    </source>
</evidence>
<dbReference type="InterPro" id="IPR048259">
    <property type="entry name" value="Cytochrome_b_N_euk/bac"/>
</dbReference>
<comment type="cofactor">
    <cofactor evidence="15">
        <name>heme</name>
        <dbReference type="ChEBI" id="CHEBI:30413"/>
    </cofactor>
    <text evidence="15">Binds 2 heme groups non-covalently.</text>
</comment>
<evidence type="ECO:0000259" key="18">
    <source>
        <dbReference type="PROSITE" id="PS51002"/>
    </source>
</evidence>
<evidence type="ECO:0000256" key="7">
    <source>
        <dbReference type="ARBA" id="ARBA00022660"/>
    </source>
</evidence>
<evidence type="ECO:0000256" key="12">
    <source>
        <dbReference type="ARBA" id="ARBA00023004"/>
    </source>
</evidence>
<dbReference type="SUPFAM" id="SSF81342">
    <property type="entry name" value="Transmembrane di-heme cytochromes"/>
    <property type="match status" value="1"/>
</dbReference>
<dbReference type="Pfam" id="PF00032">
    <property type="entry name" value="Cytochrom_B_C"/>
    <property type="match status" value="1"/>
</dbReference>
<dbReference type="Pfam" id="PF00033">
    <property type="entry name" value="Cytochrome_B"/>
    <property type="match status" value="1"/>
</dbReference>
<dbReference type="PROSITE" id="PS51002">
    <property type="entry name" value="CYTB_NTER"/>
    <property type="match status" value="1"/>
</dbReference>
<evidence type="ECO:0000256" key="11">
    <source>
        <dbReference type="ARBA" id="ARBA00022989"/>
    </source>
</evidence>
<feature type="transmembrane region" description="Helical" evidence="17">
    <location>
        <begin position="338"/>
        <end position="362"/>
    </location>
</feature>
<evidence type="ECO:0000256" key="6">
    <source>
        <dbReference type="ARBA" id="ARBA00022617"/>
    </source>
</evidence>
<dbReference type="PROSITE" id="PS51003">
    <property type="entry name" value="CYTB_CTER"/>
    <property type="match status" value="1"/>
</dbReference>
<evidence type="ECO:0000256" key="8">
    <source>
        <dbReference type="ARBA" id="ARBA00022692"/>
    </source>
</evidence>
<evidence type="ECO:0000256" key="16">
    <source>
        <dbReference type="RuleBase" id="RU003385"/>
    </source>
</evidence>
<evidence type="ECO:0000259" key="19">
    <source>
        <dbReference type="PROSITE" id="PS51003"/>
    </source>
</evidence>
<protein>
    <recommendedName>
        <fullName evidence="4 16">Cytochrome b</fullName>
    </recommendedName>
</protein>
<evidence type="ECO:0000256" key="5">
    <source>
        <dbReference type="ARBA" id="ARBA00022448"/>
    </source>
</evidence>
<dbReference type="InterPro" id="IPR030689">
    <property type="entry name" value="Cytochrome_b"/>
</dbReference>
<keyword evidence="7 16" id="KW-0679">Respiratory chain</keyword>
<evidence type="ECO:0000313" key="21">
    <source>
        <dbReference type="Proteomes" id="UP000276506"/>
    </source>
</evidence>
<dbReference type="InterPro" id="IPR027387">
    <property type="entry name" value="Cytb/b6-like_sf"/>
</dbReference>
<feature type="binding site" description="axial binding residue" evidence="15">
    <location>
        <position position="203"/>
    </location>
    <ligand>
        <name>heme b</name>
        <dbReference type="ChEBI" id="CHEBI:60344"/>
        <label>b566</label>
    </ligand>
    <ligandPart>
        <name>Fe</name>
        <dbReference type="ChEBI" id="CHEBI:18248"/>
    </ligandPart>
</feature>
<feature type="transmembrane region" description="Helical" evidence="17">
    <location>
        <begin position="144"/>
        <end position="163"/>
    </location>
</feature>
<dbReference type="GO" id="GO:0046872">
    <property type="term" value="F:metal ion binding"/>
    <property type="evidence" value="ECO:0007669"/>
    <property type="project" value="UniProtKB-KW"/>
</dbReference>
<evidence type="ECO:0000256" key="14">
    <source>
        <dbReference type="PIRSR" id="PIRSR038885-1"/>
    </source>
</evidence>
<dbReference type="PANTHER" id="PTHR19271">
    <property type="entry name" value="CYTOCHROME B"/>
    <property type="match status" value="1"/>
</dbReference>
<evidence type="ECO:0000256" key="17">
    <source>
        <dbReference type="SAM" id="Phobius"/>
    </source>
</evidence>
<feature type="binding site" description="axial binding residue" evidence="15">
    <location>
        <position position="188"/>
    </location>
    <ligand>
        <name>heme b</name>
        <dbReference type="ChEBI" id="CHEBI:60344"/>
        <label>b562</label>
    </ligand>
    <ligandPart>
        <name>Fe</name>
        <dbReference type="ChEBI" id="CHEBI:18248"/>
    </ligandPart>
</feature>
<comment type="cofactor">
    <cofactor evidence="16">
        <name>heme b</name>
        <dbReference type="ChEBI" id="CHEBI:60344"/>
    </cofactor>
    <text evidence="16">Binds 2 heme groups non-covalently.</text>
</comment>
<feature type="binding site" description="axial binding residue" evidence="15">
    <location>
        <position position="87"/>
    </location>
    <ligand>
        <name>heme b</name>
        <dbReference type="ChEBI" id="CHEBI:60344"/>
        <label>b562</label>
    </ligand>
    <ligandPart>
        <name>Fe</name>
        <dbReference type="ChEBI" id="CHEBI:18248"/>
    </ligandPart>
</feature>
<name>A0A427E5R4_9GAMM</name>
<keyword evidence="13 17" id="KW-0472">Membrane</keyword>
<feature type="transmembrane region" description="Helical" evidence="17">
    <location>
        <begin position="307"/>
        <end position="326"/>
    </location>
</feature>
<keyword evidence="12 15" id="KW-0408">Iron</keyword>
<comment type="function">
    <text evidence="1 16">Component of the ubiquinol-cytochrome c reductase complex (complex III or cytochrome b-c1 complex), which is a respiratory chain that generates an electrochemical potential coupled to ATP synthesis.</text>
</comment>
<dbReference type="CDD" id="cd00284">
    <property type="entry name" value="Cytochrome_b_N"/>
    <property type="match status" value="1"/>
</dbReference>
<evidence type="ECO:0000256" key="2">
    <source>
        <dbReference type="ARBA" id="ARBA00004141"/>
    </source>
</evidence>
<dbReference type="GO" id="GO:0045275">
    <property type="term" value="C:respiratory chain complex III"/>
    <property type="evidence" value="ECO:0007669"/>
    <property type="project" value="InterPro"/>
</dbReference>
<accession>A0A427E5R4</accession>
<evidence type="ECO:0000256" key="9">
    <source>
        <dbReference type="ARBA" id="ARBA00022723"/>
    </source>
</evidence>
<organism evidence="20 21">
    <name type="scientific">Stutzerimonas xanthomarina</name>
    <dbReference type="NCBI Taxonomy" id="271420"/>
    <lineage>
        <taxon>Bacteria</taxon>
        <taxon>Pseudomonadati</taxon>
        <taxon>Pseudomonadota</taxon>
        <taxon>Gammaproteobacteria</taxon>
        <taxon>Pseudomonadales</taxon>
        <taxon>Pseudomonadaceae</taxon>
        <taxon>Stutzerimonas</taxon>
    </lineage>
</organism>
<evidence type="ECO:0000256" key="4">
    <source>
        <dbReference type="ARBA" id="ARBA00013531"/>
    </source>
</evidence>
<keyword evidence="9 15" id="KW-0479">Metal-binding</keyword>
<keyword evidence="11 17" id="KW-1133">Transmembrane helix</keyword>
<dbReference type="EMBL" id="RHQL01000004">
    <property type="protein sequence ID" value="RRV11660.1"/>
    <property type="molecule type" value="Genomic_DNA"/>
</dbReference>
<feature type="transmembrane region" description="Helical" evidence="17">
    <location>
        <begin position="117"/>
        <end position="138"/>
    </location>
</feature>
<dbReference type="AlphaFoldDB" id="A0A427E5R4"/>
<gene>
    <name evidence="20" type="ORF">EGJ28_09625</name>
</gene>
<sequence length="403" mass="45616">MSKFMEWVDARFPATKMWEDHLSKYYAPKNFNFLYFFGSLALLVLVNQILTGIWLTMSFEPSAEGAFASVEYIMRDVEYGWIIRYLHSTGASAFFVVVYLHMFRGILYGSYQKPRELVWIFGMMIYLALMAEAFMGYLLPWGQMSYWGAQVIISLFGAIPVIGGDLTQWIRGDYLISGITLNRFFALHVIALPIVILGLVVLHILALHEVGSNNPMGVDIKKTKDENGVPLDGIPFHPYYTVKDIVGVVVFLFVFCAVVFFFPEMGGYFLEKPNFEVANAFKTPAHIAPVWYFTPFYAILRAVPDKLLGVIAMGAAIAVLFVLPWLDRSPVKSMKYKGWMSKVTLLAFCVSFIILGVLGVLAPTPERTLLARICTAIYFGYFILMPFYTKLEKTKVVPQRVAG</sequence>
<dbReference type="RefSeq" id="WP_042928466.1">
    <property type="nucleotide sequence ID" value="NZ_RHQL01000004.1"/>
</dbReference>
<feature type="binding site" evidence="14">
    <location>
        <position position="208"/>
    </location>
    <ligand>
        <name>a ubiquinone</name>
        <dbReference type="ChEBI" id="CHEBI:16389"/>
    </ligand>
</feature>
<dbReference type="Gene3D" id="1.20.810.10">
    <property type="entry name" value="Cytochrome Bc1 Complex, Chain C"/>
    <property type="match status" value="1"/>
</dbReference>
<keyword evidence="10 16" id="KW-0249">Electron transport</keyword>
<keyword evidence="6 15" id="KW-0349">Heme</keyword>
<evidence type="ECO:0000256" key="3">
    <source>
        <dbReference type="ARBA" id="ARBA00011649"/>
    </source>
</evidence>
<dbReference type="InterPro" id="IPR005798">
    <property type="entry name" value="Cyt_b/b6_C"/>
</dbReference>
<comment type="caution">
    <text evidence="20">The sequence shown here is derived from an EMBL/GenBank/DDBJ whole genome shotgun (WGS) entry which is preliminary data.</text>
</comment>
<dbReference type="InterPro" id="IPR016174">
    <property type="entry name" value="Di-haem_cyt_TM"/>
</dbReference>
<feature type="transmembrane region" description="Helical" evidence="17">
    <location>
        <begin position="82"/>
        <end position="105"/>
    </location>
</feature>
<dbReference type="Proteomes" id="UP000276506">
    <property type="component" value="Unassembled WGS sequence"/>
</dbReference>
<feature type="transmembrane region" description="Helical" evidence="17">
    <location>
        <begin position="33"/>
        <end position="55"/>
    </location>
</feature>
<feature type="transmembrane region" description="Helical" evidence="17">
    <location>
        <begin position="245"/>
        <end position="262"/>
    </location>
</feature>